<name>A0A5S9XPK1_ARATH</name>
<reference evidence="1 2" key="1">
    <citation type="submission" date="2019-12" db="EMBL/GenBank/DDBJ databases">
        <authorList>
            <person name="Jiao W.-B."/>
            <person name="Schneeberger K."/>
        </authorList>
    </citation>
    <scope>NUCLEOTIDE SEQUENCE [LARGE SCALE GENOMIC DNA]</scope>
    <source>
        <strain evidence="2">cv. C24</strain>
    </source>
</reference>
<sequence length="102" mass="11326">MMALLAIDLDMFGHGSAGQVLGRTDVDRVENQSPSYLKKHLKPTSLCCFSNFGSPFPKSRLTIISSLQRKIVPLLDVDVASPSPFNQIFVHDRRLTKPESIV</sequence>
<dbReference type="ExpressionAtlas" id="A0A5S9XPK1">
    <property type="expression patterns" value="baseline and differential"/>
</dbReference>
<evidence type="ECO:0000313" key="2">
    <source>
        <dbReference type="Proteomes" id="UP000434276"/>
    </source>
</evidence>
<accession>A0A5S9XPK1</accession>
<dbReference type="OrthoDB" id="10436417at2759"/>
<evidence type="ECO:0000313" key="1">
    <source>
        <dbReference type="EMBL" id="CAA0393450.1"/>
    </source>
</evidence>
<proteinExistence type="predicted"/>
<gene>
    <name evidence="1" type="ORF">C24_LOCUS17010</name>
</gene>
<dbReference type="AlphaFoldDB" id="A0A5S9XPK1"/>
<dbReference type="Proteomes" id="UP000434276">
    <property type="component" value="Unassembled WGS sequence"/>
</dbReference>
<dbReference type="EMBL" id="CACSHJ010000095">
    <property type="protein sequence ID" value="CAA0393450.1"/>
    <property type="molecule type" value="Genomic_DNA"/>
</dbReference>
<organism evidence="1 2">
    <name type="scientific">Arabidopsis thaliana</name>
    <name type="common">Mouse-ear cress</name>
    <dbReference type="NCBI Taxonomy" id="3702"/>
    <lineage>
        <taxon>Eukaryota</taxon>
        <taxon>Viridiplantae</taxon>
        <taxon>Streptophyta</taxon>
        <taxon>Embryophyta</taxon>
        <taxon>Tracheophyta</taxon>
        <taxon>Spermatophyta</taxon>
        <taxon>Magnoliopsida</taxon>
        <taxon>eudicotyledons</taxon>
        <taxon>Gunneridae</taxon>
        <taxon>Pentapetalae</taxon>
        <taxon>rosids</taxon>
        <taxon>malvids</taxon>
        <taxon>Brassicales</taxon>
        <taxon>Brassicaceae</taxon>
        <taxon>Camelineae</taxon>
        <taxon>Arabidopsis</taxon>
    </lineage>
</organism>
<protein>
    <submittedName>
        <fullName evidence="1">Uncharacterized protein</fullName>
    </submittedName>
</protein>